<dbReference type="eggNOG" id="COG1234">
    <property type="taxonomic scope" value="Bacteria"/>
</dbReference>
<dbReference type="AlphaFoldDB" id="B3QXX3"/>
<keyword evidence="2" id="KW-1185">Reference proteome</keyword>
<dbReference type="Gene3D" id="3.60.15.10">
    <property type="entry name" value="Ribonuclease Z/Hydroxyacylglutathione hydrolase-like"/>
    <property type="match status" value="1"/>
</dbReference>
<name>B3QXX3_CHLT3</name>
<dbReference type="Pfam" id="PF23023">
    <property type="entry name" value="Anti-Pycsar_Apyc1"/>
    <property type="match status" value="1"/>
</dbReference>
<dbReference type="SUPFAM" id="SSF56281">
    <property type="entry name" value="Metallo-hydrolase/oxidoreductase"/>
    <property type="match status" value="1"/>
</dbReference>
<dbReference type="OrthoDB" id="9802248at2"/>
<evidence type="ECO:0000313" key="1">
    <source>
        <dbReference type="EMBL" id="ACF13501.1"/>
    </source>
</evidence>
<dbReference type="InterPro" id="IPR036866">
    <property type="entry name" value="RibonucZ/Hydroxyglut_hydro"/>
</dbReference>
<dbReference type="RefSeq" id="WP_012499585.1">
    <property type="nucleotide sequence ID" value="NC_011026.1"/>
</dbReference>
<evidence type="ECO:0000313" key="2">
    <source>
        <dbReference type="Proteomes" id="UP000001208"/>
    </source>
</evidence>
<dbReference type="Proteomes" id="UP000001208">
    <property type="component" value="Chromosome"/>
</dbReference>
<proteinExistence type="predicted"/>
<reference evidence="1 2" key="1">
    <citation type="submission" date="2008-06" db="EMBL/GenBank/DDBJ databases">
        <title>Complete sequence of Chloroherpeton thalassium ATCC 35110.</title>
        <authorList>
            <consortium name="US DOE Joint Genome Institute"/>
            <person name="Lucas S."/>
            <person name="Copeland A."/>
            <person name="Lapidus A."/>
            <person name="Glavina del Rio T."/>
            <person name="Dalin E."/>
            <person name="Tice H."/>
            <person name="Bruce D."/>
            <person name="Goodwin L."/>
            <person name="Pitluck S."/>
            <person name="Schmutz J."/>
            <person name="Larimer F."/>
            <person name="Land M."/>
            <person name="Hauser L."/>
            <person name="Kyrpides N."/>
            <person name="Mikhailova N."/>
            <person name="Liu Z."/>
            <person name="Li T."/>
            <person name="Zhao F."/>
            <person name="Overmann J."/>
            <person name="Bryant D.A."/>
            <person name="Richardson P."/>
        </authorList>
    </citation>
    <scope>NUCLEOTIDE SEQUENCE [LARGE SCALE GENOMIC DNA]</scope>
    <source>
        <strain evidence="2">ATCC 35110 / GB-78</strain>
    </source>
</reference>
<dbReference type="EMBL" id="CP001100">
    <property type="protein sequence ID" value="ACF13501.1"/>
    <property type="molecule type" value="Genomic_DNA"/>
</dbReference>
<gene>
    <name evidence="1" type="ordered locus">Ctha_1037</name>
</gene>
<dbReference type="STRING" id="517418.Ctha_1037"/>
<dbReference type="HOGENOM" id="CLU_638925_0_0_10"/>
<dbReference type="KEGG" id="cts:Ctha_1037"/>
<protein>
    <submittedName>
        <fullName evidence="1">Uncharacterized protein</fullName>
    </submittedName>
</protein>
<sequence length="464" mass="52561">MKSVEKLRTKTPKRIAHNFYSLGNGVFRVSGPAGALCAYLVDTSAGLIQINTVPELLKTFFPHLQKLPVAICVTAPAVNQIGDTQTGFEFELWVSRFIDYQSPHRIKFIGHEAFLKTLYERLKITMNGDFVADEQGVKQAKFIQRRWVDDVFEWKPTDSTTQIGNVTIDMSDPTGVKIYDKTHLIFDSGLYPTMASDDLANLYVEALLSQVHHATYDPEILSLTVGGTGIGTRPGVTSNFILYYGNRVIWIDPPAMPFEKSVKLQVHPDLVTDHMITHCHEDHIEGFSAVLQRKIQRSEVLTLLSTTPIYEQLKAIFNPLFGDISQHISFLDLSDRNTFSSYYGCNIEIRDNYHPVPTIGLRLTYNGRQLSISGDVLYRKQIIDARLKNGDIDKATYEKLSPEWFAESEILLHDTTVAKDPVHTELEDLEQLAQELPNVKVYSYHFGTTFDSHYTIPAKEGQRL</sequence>
<accession>B3QXX3</accession>
<organism evidence="1 2">
    <name type="scientific">Chloroherpeton thalassium (strain ATCC 35110 / GB-78)</name>
    <dbReference type="NCBI Taxonomy" id="517418"/>
    <lineage>
        <taxon>Bacteria</taxon>
        <taxon>Pseudomonadati</taxon>
        <taxon>Chlorobiota</taxon>
        <taxon>Chlorobiia</taxon>
        <taxon>Chlorobiales</taxon>
        <taxon>Chloroherpetonaceae</taxon>
        <taxon>Chloroherpeton</taxon>
    </lineage>
</organism>